<evidence type="ECO:0000313" key="2">
    <source>
        <dbReference type="EMBL" id="KJX29549.1"/>
    </source>
</evidence>
<dbReference type="AlphaFoldDB" id="A0AAW3HAX1"/>
<dbReference type="RefSeq" id="WP_045269685.1">
    <property type="nucleotide sequence ID" value="NZ_CP143738.1"/>
</dbReference>
<keyword evidence="1" id="KW-1133">Transmembrane helix</keyword>
<gene>
    <name evidence="2" type="ORF">SG71_22605</name>
</gene>
<name>A0AAW3HAX1_9ENTR</name>
<sequence>MIARFFIRCVDYLKNDITRYISVFFILGFVFSYTAYKTGGEPALKIIVDSFVSTDPLFLTFLKAAYIAGLLVIIVTGFISKAGCRYYRKLINCIFSVAEEMVALYENIALLLAGFCLTGMLLGPQKSLPGIVFMQIMIFFTLFYAFNFCVRSEVKFIMHKRT</sequence>
<feature type="transmembrane region" description="Helical" evidence="1">
    <location>
        <begin position="20"/>
        <end position="36"/>
    </location>
</feature>
<evidence type="ECO:0000256" key="1">
    <source>
        <dbReference type="SAM" id="Phobius"/>
    </source>
</evidence>
<dbReference type="EMBL" id="JZKT01000049">
    <property type="protein sequence ID" value="KJX29549.1"/>
    <property type="molecule type" value="Genomic_DNA"/>
</dbReference>
<comment type="caution">
    <text evidence="2">The sequence shown here is derived from an EMBL/GenBank/DDBJ whole genome shotgun (WGS) entry which is preliminary data.</text>
</comment>
<keyword evidence="3" id="KW-1185">Reference proteome</keyword>
<dbReference type="Proteomes" id="UP000033354">
    <property type="component" value="Unassembled WGS sequence"/>
</dbReference>
<keyword evidence="1" id="KW-0812">Transmembrane</keyword>
<evidence type="ECO:0000313" key="3">
    <source>
        <dbReference type="Proteomes" id="UP000033354"/>
    </source>
</evidence>
<proteinExistence type="predicted"/>
<feature type="transmembrane region" description="Helical" evidence="1">
    <location>
        <begin position="128"/>
        <end position="150"/>
    </location>
</feature>
<keyword evidence="1" id="KW-0472">Membrane</keyword>
<organism evidence="2 3">
    <name type="scientific">Enterobacter chengduensis</name>
    <dbReference type="NCBI Taxonomy" id="2494701"/>
    <lineage>
        <taxon>Bacteria</taxon>
        <taxon>Pseudomonadati</taxon>
        <taxon>Pseudomonadota</taxon>
        <taxon>Gammaproteobacteria</taxon>
        <taxon>Enterobacterales</taxon>
        <taxon>Enterobacteriaceae</taxon>
        <taxon>Enterobacter</taxon>
        <taxon>Enterobacter cloacae complex</taxon>
    </lineage>
</organism>
<feature type="transmembrane region" description="Helical" evidence="1">
    <location>
        <begin position="101"/>
        <end position="122"/>
    </location>
</feature>
<protein>
    <submittedName>
        <fullName evidence="2">Uncharacterized protein</fullName>
    </submittedName>
</protein>
<reference evidence="2 3" key="1">
    <citation type="submission" date="2015-02" db="EMBL/GenBank/DDBJ databases">
        <authorList>
            <person name="Adams M."/>
            <person name="Sutton G."/>
            <person name="Nelson K."/>
            <person name="Bonomo R."/>
            <person name="McCorrison J."/>
            <person name="Sanka R."/>
            <person name="Brinkac L."/>
            <person name="Nierman W."/>
        </authorList>
    </citation>
    <scope>NUCLEOTIDE SEQUENCE [LARGE SCALE GENOMIC DNA]</scope>
    <source>
        <strain evidence="2 3">CIDEIMsCOL9</strain>
    </source>
</reference>
<feature type="transmembrane region" description="Helical" evidence="1">
    <location>
        <begin position="56"/>
        <end position="80"/>
    </location>
</feature>
<accession>A0AAW3HAX1</accession>